<feature type="region of interest" description="Disordered" evidence="1">
    <location>
        <begin position="1"/>
        <end position="27"/>
    </location>
</feature>
<protein>
    <submittedName>
        <fullName evidence="2">Uncharacterized protein</fullName>
    </submittedName>
</protein>
<accession>A0A379UN67</accession>
<gene>
    <name evidence="2" type="ORF">NCTC5798_00788</name>
</gene>
<evidence type="ECO:0000313" key="3">
    <source>
        <dbReference type="Proteomes" id="UP000255534"/>
    </source>
</evidence>
<evidence type="ECO:0000313" key="2">
    <source>
        <dbReference type="EMBL" id="SUG69710.1"/>
    </source>
</evidence>
<dbReference type="EMBL" id="UGXK01000001">
    <property type="protein sequence ID" value="SUG69710.1"/>
    <property type="molecule type" value="Genomic_DNA"/>
</dbReference>
<organism evidence="2 3">
    <name type="scientific">Salmonella enterica I</name>
    <dbReference type="NCBI Taxonomy" id="59201"/>
    <lineage>
        <taxon>Bacteria</taxon>
        <taxon>Pseudomonadati</taxon>
        <taxon>Pseudomonadota</taxon>
        <taxon>Gammaproteobacteria</taxon>
        <taxon>Enterobacterales</taxon>
        <taxon>Enterobacteriaceae</taxon>
        <taxon>Salmonella</taxon>
    </lineage>
</organism>
<dbReference type="Proteomes" id="UP000255534">
    <property type="component" value="Unassembled WGS sequence"/>
</dbReference>
<feature type="compositionally biased region" description="Low complexity" evidence="1">
    <location>
        <begin position="9"/>
        <end position="19"/>
    </location>
</feature>
<proteinExistence type="predicted"/>
<dbReference type="AlphaFoldDB" id="A0A379UN67"/>
<sequence>MASLRRDNMTTNSMTTKKMPAPGGWRGQTKHIQFRDMFQKEALPVQLEKRHSLHVGKRFIGRL</sequence>
<reference evidence="2 3" key="1">
    <citation type="submission" date="2018-06" db="EMBL/GenBank/DDBJ databases">
        <authorList>
            <consortium name="Pathogen Informatics"/>
            <person name="Doyle S."/>
        </authorList>
    </citation>
    <scope>NUCLEOTIDE SEQUENCE [LARGE SCALE GENOMIC DNA]</scope>
    <source>
        <strain evidence="2 3">NCTC5798</strain>
    </source>
</reference>
<name>A0A379UN67_SALET</name>
<evidence type="ECO:0000256" key="1">
    <source>
        <dbReference type="SAM" id="MobiDB-lite"/>
    </source>
</evidence>